<dbReference type="InterPro" id="IPR053040">
    <property type="entry name" value="LRR-containing_protein_71"/>
</dbReference>
<feature type="region of interest" description="Disordered" evidence="1">
    <location>
        <begin position="213"/>
        <end position="278"/>
    </location>
</feature>
<evidence type="ECO:0000313" key="3">
    <source>
        <dbReference type="Proteomes" id="UP000515908"/>
    </source>
</evidence>
<dbReference type="Gene3D" id="3.80.10.10">
    <property type="entry name" value="Ribonuclease Inhibitor"/>
    <property type="match status" value="1"/>
</dbReference>
<dbReference type="InterPro" id="IPR001611">
    <property type="entry name" value="Leu-rich_rpt"/>
</dbReference>
<evidence type="ECO:0000313" key="2">
    <source>
        <dbReference type="EMBL" id="CAD2216023.1"/>
    </source>
</evidence>
<protein>
    <submittedName>
        <fullName evidence="2">Leucine Rich repeat, putative</fullName>
    </submittedName>
</protein>
<dbReference type="SMART" id="SM00368">
    <property type="entry name" value="LRR_RI"/>
    <property type="match status" value="4"/>
</dbReference>
<feature type="region of interest" description="Disordered" evidence="1">
    <location>
        <begin position="482"/>
        <end position="515"/>
    </location>
</feature>
<feature type="compositionally biased region" description="Polar residues" evidence="1">
    <location>
        <begin position="234"/>
        <end position="247"/>
    </location>
</feature>
<feature type="compositionally biased region" description="Polar residues" evidence="1">
    <location>
        <begin position="624"/>
        <end position="633"/>
    </location>
</feature>
<dbReference type="PANTHER" id="PTHR46984:SF1">
    <property type="entry name" value="LEUCINE-RICH REPEAT-CONTAINING PROTEIN 71"/>
    <property type="match status" value="1"/>
</dbReference>
<keyword evidence="3" id="KW-1185">Reference proteome</keyword>
<accession>A0A7G2CBB7</accession>
<feature type="compositionally biased region" description="Low complexity" evidence="1">
    <location>
        <begin position="596"/>
        <end position="615"/>
    </location>
</feature>
<dbReference type="VEuPathDB" id="TriTrypDB:ADEAN_000348100"/>
<proteinExistence type="predicted"/>
<sequence>MLFDPCGDLRKDYGAFCEVLRRTEREDIFRGLLTNEDRTRLVEQRRRQSALTAGSRRVSHSVAHEVEATAPFATGDPFAPEEDHRPSLTSHHSIAATAEPGPSKKPSAVGKRGSKARNSIAKEEEQTVDPTAPRPPASLSFLSLRFPTFCINARDMVPLTRAIPHCKTLVVVSLVGCGLSVESYMLLVEAVYRNSSIAEVRVDFNSVVTPGFYTDPTTVEHKREEDSPAERTQRQSLVSGTASVDTASSKKQEGGAKRTKSVDTTTTTPPPDPSAIYLKPSEYCGLRDIPTALEEQINEEREKKGKVDPKRQQQLQQQKEALDLFDQQHRIAVPKGWHGMLYTAIRTLSLRGDGIDDSAVQGIAHLLTDPHSRLLTLNLWGNYITDEGANALAAMLRVNRTLHALDLGNNRISDDGILALTDVFRVQDVTGPEEVAARRERYLKRWDATPAEMAAANSAPSSYPTYRDLYHAWWTARAEAEGAAGATPGKTGKEPNSARKTGSGKGKGKNDVVQARPTTPFDCDCIRLEEPLTNGSMSGVAKTVVRVPGNTVLEVLNLADNPITVTGVREVARRLRLREPTPEELLATASVMSEDGSSSGKPPRAAGGAAGDPRAVLCPAAAAGTTSPLPQRP</sequence>
<dbReference type="Proteomes" id="UP000515908">
    <property type="component" value="Chromosome 06"/>
</dbReference>
<dbReference type="AlphaFoldDB" id="A0A7G2CBB7"/>
<dbReference type="PANTHER" id="PTHR46984">
    <property type="entry name" value="LEUCINE-RICH REPEAT-CONTAINING PROTEIN 71"/>
    <property type="match status" value="1"/>
</dbReference>
<dbReference type="InterPro" id="IPR032675">
    <property type="entry name" value="LRR_dom_sf"/>
</dbReference>
<name>A0A7G2CBB7_9TRYP</name>
<reference evidence="2 3" key="1">
    <citation type="submission" date="2020-08" db="EMBL/GenBank/DDBJ databases">
        <authorList>
            <person name="Newling K."/>
            <person name="Davey J."/>
            <person name="Forrester S."/>
        </authorList>
    </citation>
    <scope>NUCLEOTIDE SEQUENCE [LARGE SCALE GENOMIC DNA]</scope>
    <source>
        <strain evidence="3">Crithidia deanei Carvalho (ATCC PRA-265)</strain>
    </source>
</reference>
<dbReference type="OrthoDB" id="120976at2759"/>
<dbReference type="SUPFAM" id="SSF52047">
    <property type="entry name" value="RNI-like"/>
    <property type="match status" value="1"/>
</dbReference>
<feature type="compositionally biased region" description="Basic and acidic residues" evidence="1">
    <location>
        <begin position="218"/>
        <end position="233"/>
    </location>
</feature>
<organism evidence="2 3">
    <name type="scientific">Angomonas deanei</name>
    <dbReference type="NCBI Taxonomy" id="59799"/>
    <lineage>
        <taxon>Eukaryota</taxon>
        <taxon>Discoba</taxon>
        <taxon>Euglenozoa</taxon>
        <taxon>Kinetoplastea</taxon>
        <taxon>Metakinetoplastina</taxon>
        <taxon>Trypanosomatida</taxon>
        <taxon>Trypanosomatidae</taxon>
        <taxon>Strigomonadinae</taxon>
        <taxon>Angomonas</taxon>
    </lineage>
</organism>
<feature type="region of interest" description="Disordered" evidence="1">
    <location>
        <begin position="590"/>
        <end position="633"/>
    </location>
</feature>
<dbReference type="EMBL" id="LR877150">
    <property type="protein sequence ID" value="CAD2216023.1"/>
    <property type="molecule type" value="Genomic_DNA"/>
</dbReference>
<dbReference type="Pfam" id="PF13516">
    <property type="entry name" value="LRR_6"/>
    <property type="match status" value="3"/>
</dbReference>
<feature type="region of interest" description="Disordered" evidence="1">
    <location>
        <begin position="47"/>
        <end position="134"/>
    </location>
</feature>
<evidence type="ECO:0000256" key="1">
    <source>
        <dbReference type="SAM" id="MobiDB-lite"/>
    </source>
</evidence>
<gene>
    <name evidence="2" type="ORF">ADEAN_000348100</name>
</gene>